<dbReference type="InParanoid" id="Q95X98"/>
<dbReference type="HOGENOM" id="CLU_143045_0_0_1"/>
<feature type="domain" description="C6" evidence="2">
    <location>
        <begin position="27"/>
        <end position="117"/>
    </location>
</feature>
<dbReference type="OrthoDB" id="5837326at2759"/>
<dbReference type="GeneID" id="3565857"/>
<reference evidence="3 4" key="1">
    <citation type="journal article" date="1998" name="Science">
        <title>Genome sequence of the nematode C. elegans: a platform for investigating biology.</title>
        <authorList>
            <consortium name="The C. elegans sequencing consortium"/>
            <person name="Sulson J.E."/>
            <person name="Waterston R."/>
        </authorList>
    </citation>
    <scope>NUCLEOTIDE SEQUENCE [LARGE SCALE GENOMIC DNA]</scope>
    <source>
        <strain evidence="3 4">Bristol N2</strain>
    </source>
</reference>
<dbReference type="eggNOG" id="ENOG502RP2E">
    <property type="taxonomic scope" value="Eukaryota"/>
</dbReference>
<dbReference type="EMBL" id="BX284601">
    <property type="protein sequence ID" value="CCD66826.2"/>
    <property type="molecule type" value="Genomic_DNA"/>
</dbReference>
<dbReference type="AlphaFoldDB" id="Q95X98"/>
<feature type="signal peptide" evidence="1">
    <location>
        <begin position="1"/>
        <end position="21"/>
    </location>
</feature>
<organism evidence="3 4">
    <name type="scientific">Caenorhabditis elegans</name>
    <dbReference type="NCBI Taxonomy" id="6239"/>
    <lineage>
        <taxon>Eukaryota</taxon>
        <taxon>Metazoa</taxon>
        <taxon>Ecdysozoa</taxon>
        <taxon>Nematoda</taxon>
        <taxon>Chromadorea</taxon>
        <taxon>Rhabditida</taxon>
        <taxon>Rhabditina</taxon>
        <taxon>Rhabditomorpha</taxon>
        <taxon>Rhabditoidea</taxon>
        <taxon>Rhabditidae</taxon>
        <taxon>Peloderinae</taxon>
        <taxon>Caenorhabditis</taxon>
    </lineage>
</organism>
<dbReference type="WormBase" id="Y37F4.8">
    <property type="protein sequence ID" value="CE52970"/>
    <property type="gene ID" value="WBGene00044289"/>
</dbReference>
<keyword evidence="4" id="KW-1185">Reference proteome</keyword>
<dbReference type="SMART" id="SM01048">
    <property type="entry name" value="C6"/>
    <property type="match status" value="1"/>
</dbReference>
<evidence type="ECO:0000313" key="3">
    <source>
        <dbReference type="EMBL" id="CCD66826.2"/>
    </source>
</evidence>
<dbReference type="FunCoup" id="Q95X98">
    <property type="interactions" value="1522"/>
</dbReference>
<dbReference type="Bgee" id="WBGene00044289">
    <property type="expression patterns" value="Expressed in larva and 3 other cell types or tissues"/>
</dbReference>
<gene>
    <name evidence="3" type="ORF">CELE_Y37F4.8</name>
    <name evidence="3 5" type="ORF">Y37F4.8</name>
</gene>
<name>Q95X98_CAEEL</name>
<evidence type="ECO:0000313" key="5">
    <source>
        <dbReference type="WormBase" id="Y37F4.8"/>
    </source>
</evidence>
<dbReference type="CTD" id="3565857"/>
<protein>
    <submittedName>
        <fullName evidence="3">C6 domain-containing protein</fullName>
    </submittedName>
</protein>
<evidence type="ECO:0000256" key="1">
    <source>
        <dbReference type="SAM" id="SignalP"/>
    </source>
</evidence>
<evidence type="ECO:0000313" key="4">
    <source>
        <dbReference type="Proteomes" id="UP000001940"/>
    </source>
</evidence>
<accession>Q95X98</accession>
<evidence type="ECO:0000259" key="2">
    <source>
        <dbReference type="SMART" id="SM01048"/>
    </source>
</evidence>
<dbReference type="UCSC" id="Y37F4.8">
    <property type="organism name" value="c. elegans"/>
</dbReference>
<dbReference type="InterPro" id="IPR002601">
    <property type="entry name" value="C6_domain"/>
</dbReference>
<dbReference type="AGR" id="WB:WBGene00044289"/>
<keyword evidence="1" id="KW-0732">Signal</keyword>
<dbReference type="PaxDb" id="6239-Y37F4.8"/>
<proteinExistence type="predicted"/>
<dbReference type="Proteomes" id="UP000001940">
    <property type="component" value="Chromosome I"/>
</dbReference>
<dbReference type="Pfam" id="PF01681">
    <property type="entry name" value="C6"/>
    <property type="match status" value="1"/>
</dbReference>
<dbReference type="KEGG" id="cel:CELE_Y37F4.8"/>
<sequence length="120" mass="13068">MTFSSTLNVFVLLALISASQALPPKGCTSCLMVPIEESEKAGISSTNKTRNSETGCFVQTVQCASKVPDSDTYIQFNKGRKGLFAAVEQTIQLICNDQGQWEFRHSKLILTVNSLTCLST</sequence>
<feature type="chain" id="PRO_5019722454" evidence="1">
    <location>
        <begin position="22"/>
        <end position="120"/>
    </location>
</feature>